<dbReference type="PROSITE" id="PS51820">
    <property type="entry name" value="PA14"/>
    <property type="match status" value="1"/>
</dbReference>
<evidence type="ECO:0000313" key="3">
    <source>
        <dbReference type="EMBL" id="KAL1594948.1"/>
    </source>
</evidence>
<sequence length="224" mass="23988">MKQAANPNPSLETTTVTQTSTVPVTQTATTTSTVIAYAVATTIASNGAQYRQYQSPYTSDDVSAAYFKTVTPVSSGTSSSLTFSTPDWPYGNSYSITLADGYTFNSYYSALLFQGFFIAKETGTYLFYSSSGEIDNWGYVWTGSNAYAAWADGNENFKNHFDGGDTTMSTSIQMNAGDAVPLTYLWINTGGPGQSKFRIRTPGGTELNGGDGYFVKACSAATFP</sequence>
<organism evidence="3 4">
    <name type="scientific">Nothophoma quercina</name>
    <dbReference type="NCBI Taxonomy" id="749835"/>
    <lineage>
        <taxon>Eukaryota</taxon>
        <taxon>Fungi</taxon>
        <taxon>Dikarya</taxon>
        <taxon>Ascomycota</taxon>
        <taxon>Pezizomycotina</taxon>
        <taxon>Dothideomycetes</taxon>
        <taxon>Pleosporomycetidae</taxon>
        <taxon>Pleosporales</taxon>
        <taxon>Pleosporineae</taxon>
        <taxon>Didymellaceae</taxon>
        <taxon>Nothophoma</taxon>
    </lineage>
</organism>
<keyword evidence="4" id="KW-1185">Reference proteome</keyword>
<accession>A0ABR3QSF5</accession>
<feature type="region of interest" description="Disordered" evidence="1">
    <location>
        <begin position="1"/>
        <end position="21"/>
    </location>
</feature>
<protein>
    <recommendedName>
        <fullName evidence="2">PA14 domain-containing protein</fullName>
    </recommendedName>
</protein>
<feature type="domain" description="PA14" evidence="2">
    <location>
        <begin position="43"/>
        <end position="213"/>
    </location>
</feature>
<dbReference type="InterPro" id="IPR018871">
    <property type="entry name" value="GLEYA_adhesin_domain"/>
</dbReference>
<reference evidence="3 4" key="1">
    <citation type="submission" date="2024-02" db="EMBL/GenBank/DDBJ databases">
        <title>De novo assembly and annotation of 12 fungi associated with fruit tree decline syndrome in Ontario, Canada.</title>
        <authorList>
            <person name="Sulman M."/>
            <person name="Ellouze W."/>
            <person name="Ilyukhin E."/>
        </authorList>
    </citation>
    <scope>NUCLEOTIDE SEQUENCE [LARGE SCALE GENOMIC DNA]</scope>
    <source>
        <strain evidence="3 4">M97-236</strain>
    </source>
</reference>
<proteinExistence type="predicted"/>
<name>A0ABR3QSF5_9PLEO</name>
<evidence type="ECO:0000259" key="2">
    <source>
        <dbReference type="PROSITE" id="PS51820"/>
    </source>
</evidence>
<evidence type="ECO:0000256" key="1">
    <source>
        <dbReference type="SAM" id="MobiDB-lite"/>
    </source>
</evidence>
<gene>
    <name evidence="3" type="ORF">SLS59_008499</name>
</gene>
<comment type="caution">
    <text evidence="3">The sequence shown here is derived from an EMBL/GenBank/DDBJ whole genome shotgun (WGS) entry which is preliminary data.</text>
</comment>
<dbReference type="Gene3D" id="2.60.120.1560">
    <property type="match status" value="1"/>
</dbReference>
<dbReference type="EMBL" id="JAKIXB020000033">
    <property type="protein sequence ID" value="KAL1594948.1"/>
    <property type="molecule type" value="Genomic_DNA"/>
</dbReference>
<dbReference type="Proteomes" id="UP001521222">
    <property type="component" value="Unassembled WGS sequence"/>
</dbReference>
<evidence type="ECO:0000313" key="4">
    <source>
        <dbReference type="Proteomes" id="UP001521222"/>
    </source>
</evidence>
<dbReference type="Pfam" id="PF10528">
    <property type="entry name" value="GLEYA"/>
    <property type="match status" value="1"/>
</dbReference>
<feature type="compositionally biased region" description="Polar residues" evidence="1">
    <location>
        <begin position="1"/>
        <end position="12"/>
    </location>
</feature>
<dbReference type="InterPro" id="IPR037524">
    <property type="entry name" value="PA14/GLEYA"/>
</dbReference>